<feature type="domain" description="Peptidoglycan beta-N-acetylmuramidase NamZ N-terminal" evidence="2">
    <location>
        <begin position="66"/>
        <end position="275"/>
    </location>
</feature>
<evidence type="ECO:0000256" key="1">
    <source>
        <dbReference type="SAM" id="MobiDB-lite"/>
    </source>
</evidence>
<dbReference type="InterPro" id="IPR006311">
    <property type="entry name" value="TAT_signal"/>
</dbReference>
<organism evidence="4 5">
    <name type="scientific">Parenemella sanctibonifatiensis</name>
    <dbReference type="NCBI Taxonomy" id="2016505"/>
    <lineage>
        <taxon>Bacteria</taxon>
        <taxon>Bacillati</taxon>
        <taxon>Actinomycetota</taxon>
        <taxon>Actinomycetes</taxon>
        <taxon>Propionibacteriales</taxon>
        <taxon>Propionibacteriaceae</taxon>
        <taxon>Parenemella</taxon>
    </lineage>
</organism>
<sequence length="437" mass="47344">MDSSLSRRGMLATAGLGAVATAAAVMPRTAAAAPRTPSGRSPSDKVRTGADVAAAAQWEVFAGRRIGIITNPTGIVEDTLATIVDAMHASGKVDIGAVFGPEHGFRGSAQAGESEGTTVDERTGITVYDAYGADADAFAGFFEESGIDTVVFDIQDVGARFYTYIWTMYEAMIAAIRTDRSFMVLDRPNPTGGTARGPMLREGFSSGVGKDRILLAHGMTAGEVARYFNGELMPTVAGGSLAEVEVVEMEGWDPDSVFADTGLTWVMPSPNMPTPDTAVLYYGTGLFEAVNLSEGRGTTRPFEVMGAPYADHRWAAELNQRDLAGVEFREAYFNPTFSKWQGEVCAGVQVHLTDPRALNSLEVATHMITAARDLYDDFGWRDLDGDQPGRWIGLLTGSQRFQQLCEAGASAEQLIRVWRADERSFDRLRRQYLIYPR</sequence>
<dbReference type="PROSITE" id="PS51318">
    <property type="entry name" value="TAT"/>
    <property type="match status" value="1"/>
</dbReference>
<dbReference type="PANTHER" id="PTHR42915">
    <property type="entry name" value="HYPOTHETICAL 460 KDA PROTEIN IN FEUA-SIGW INTERGENIC REGION [PRECURSOR]"/>
    <property type="match status" value="1"/>
</dbReference>
<dbReference type="InterPro" id="IPR048502">
    <property type="entry name" value="NamZ_N"/>
</dbReference>
<evidence type="ECO:0000313" key="5">
    <source>
        <dbReference type="Proteomes" id="UP000216533"/>
    </source>
</evidence>
<dbReference type="Gene3D" id="3.40.50.12170">
    <property type="entry name" value="Uncharacterised protein PF07075, DUF1343"/>
    <property type="match status" value="1"/>
</dbReference>
<accession>A0A255E6K6</accession>
<evidence type="ECO:0000259" key="2">
    <source>
        <dbReference type="Pfam" id="PF07075"/>
    </source>
</evidence>
<dbReference type="Pfam" id="PF07075">
    <property type="entry name" value="NamZ_N"/>
    <property type="match status" value="1"/>
</dbReference>
<dbReference type="InterPro" id="IPR008302">
    <property type="entry name" value="NamZ"/>
</dbReference>
<evidence type="ECO:0000313" key="4">
    <source>
        <dbReference type="EMBL" id="OYN85135.1"/>
    </source>
</evidence>
<dbReference type="AlphaFoldDB" id="A0A255E6K6"/>
<dbReference type="PANTHER" id="PTHR42915:SF1">
    <property type="entry name" value="PEPTIDOGLYCAN BETA-N-ACETYLMURAMIDASE NAMZ"/>
    <property type="match status" value="1"/>
</dbReference>
<gene>
    <name evidence="4" type="ORF">CGZ92_11795</name>
</gene>
<protein>
    <recommendedName>
        <fullName evidence="6">DUF1343 domain-containing protein</fullName>
    </recommendedName>
</protein>
<dbReference type="InterPro" id="IPR048503">
    <property type="entry name" value="NamZ_C"/>
</dbReference>
<dbReference type="GO" id="GO:0033922">
    <property type="term" value="F:peptidoglycan beta-N-acetylmuramidase activity"/>
    <property type="evidence" value="ECO:0007669"/>
    <property type="project" value="InterPro"/>
</dbReference>
<dbReference type="PIRSF" id="PIRSF016719">
    <property type="entry name" value="UCP016719"/>
    <property type="match status" value="1"/>
</dbReference>
<dbReference type="RefSeq" id="WP_094451583.1">
    <property type="nucleotide sequence ID" value="NZ_NMVI01000026.1"/>
</dbReference>
<feature type="domain" description="Peptidoglycan beta-N-acetylmuramidase NamZ C-terminal" evidence="3">
    <location>
        <begin position="280"/>
        <end position="435"/>
    </location>
</feature>
<dbReference type="EMBL" id="NMVI01000026">
    <property type="protein sequence ID" value="OYN85135.1"/>
    <property type="molecule type" value="Genomic_DNA"/>
</dbReference>
<name>A0A255E6K6_9ACTN</name>
<dbReference type="Pfam" id="PF20732">
    <property type="entry name" value="NamZ_C"/>
    <property type="match status" value="1"/>
</dbReference>
<evidence type="ECO:0000259" key="3">
    <source>
        <dbReference type="Pfam" id="PF20732"/>
    </source>
</evidence>
<comment type="caution">
    <text evidence="4">The sequence shown here is derived from an EMBL/GenBank/DDBJ whole genome shotgun (WGS) entry which is preliminary data.</text>
</comment>
<evidence type="ECO:0008006" key="6">
    <source>
        <dbReference type="Google" id="ProtNLM"/>
    </source>
</evidence>
<feature type="region of interest" description="Disordered" evidence="1">
    <location>
        <begin position="29"/>
        <end position="48"/>
    </location>
</feature>
<dbReference type="Proteomes" id="UP000216533">
    <property type="component" value="Unassembled WGS sequence"/>
</dbReference>
<reference evidence="4 5" key="1">
    <citation type="submission" date="2017-07" db="EMBL/GenBank/DDBJ databases">
        <title>Draft whole genome sequences of clinical Proprionibacteriaceae strains.</title>
        <authorList>
            <person name="Bernier A.-M."/>
            <person name="Bernard K."/>
            <person name="Domingo M.-C."/>
        </authorList>
    </citation>
    <scope>NUCLEOTIDE SEQUENCE [LARGE SCALE GENOMIC DNA]</scope>
    <source>
        <strain evidence="4 5">NML 160184</strain>
    </source>
</reference>
<dbReference type="Gene3D" id="3.90.1150.140">
    <property type="match status" value="1"/>
</dbReference>
<proteinExistence type="predicted"/>